<feature type="transmembrane region" description="Helical" evidence="7">
    <location>
        <begin position="100"/>
        <end position="119"/>
    </location>
</feature>
<dbReference type="EMBL" id="SACL01000001">
    <property type="protein sequence ID" value="RVT99269.1"/>
    <property type="molecule type" value="Genomic_DNA"/>
</dbReference>
<name>A0A437MNQ8_9PROT</name>
<dbReference type="Pfam" id="PF07690">
    <property type="entry name" value="MFS_1"/>
    <property type="match status" value="1"/>
</dbReference>
<dbReference type="Gene3D" id="1.20.1250.20">
    <property type="entry name" value="MFS general substrate transporter like domains"/>
    <property type="match status" value="1"/>
</dbReference>
<sequence length="416" mass="41594">MRSTGGSSRWNAGPSIGGSRSAGRPMVERTDWREITALVGAGVIGALQTGKVPPALLVVAQEFGFGLPGAAMLLSFFALLTGLMGCVAGSLAARLGTRRALVGGLVLTGLAGLGLAAAPGVPLLYAARLVEGLGFLAVVVSAPTLVAQRAAPRDRALALAIWAAFMPAGIAMGMLGAPLIEAWGWRGAWVLASLLALGWAVVAMVFVPRLVGGPQRGLGSPLAALRALVAARRPLLVAGCFASYVAIYFGIAAFLPAFVIERFGASLALAGAIGAVAAVANVIGNLLAGEALRRGLNPGRLVLVTGAAMSVLTAAGYAASPGLVPALVLSMAASLVGGAVPACLFATVPLVVPDPALTGPAMGLVIQCNNLGQVLTPPVIAAAVGFGWGWSAVPLLLAGVTLSFCAWPLSRVGVRA</sequence>
<feature type="transmembrane region" description="Helical" evidence="7">
    <location>
        <begin position="32"/>
        <end position="50"/>
    </location>
</feature>
<feature type="transmembrane region" description="Helical" evidence="7">
    <location>
        <begin position="186"/>
        <end position="207"/>
    </location>
</feature>
<evidence type="ECO:0000256" key="1">
    <source>
        <dbReference type="ARBA" id="ARBA00004651"/>
    </source>
</evidence>
<feature type="compositionally biased region" description="Polar residues" evidence="6">
    <location>
        <begin position="1"/>
        <end position="10"/>
    </location>
</feature>
<feature type="transmembrane region" description="Helical" evidence="7">
    <location>
        <begin position="235"/>
        <end position="259"/>
    </location>
</feature>
<dbReference type="InterPro" id="IPR050189">
    <property type="entry name" value="MFS_Efflux_Transporters"/>
</dbReference>
<evidence type="ECO:0000256" key="7">
    <source>
        <dbReference type="SAM" id="Phobius"/>
    </source>
</evidence>
<dbReference type="PANTHER" id="PTHR43124:SF3">
    <property type="entry name" value="CHLORAMPHENICOL EFFLUX PUMP RV0191"/>
    <property type="match status" value="1"/>
</dbReference>
<evidence type="ECO:0000256" key="5">
    <source>
        <dbReference type="ARBA" id="ARBA00023136"/>
    </source>
</evidence>
<feature type="transmembrane region" description="Helical" evidence="7">
    <location>
        <begin position="265"/>
        <end position="289"/>
    </location>
</feature>
<protein>
    <submittedName>
        <fullName evidence="9">MFS transporter</fullName>
    </submittedName>
</protein>
<keyword evidence="2" id="KW-1003">Cell membrane</keyword>
<feature type="transmembrane region" description="Helical" evidence="7">
    <location>
        <begin position="392"/>
        <end position="410"/>
    </location>
</feature>
<feature type="transmembrane region" description="Helical" evidence="7">
    <location>
        <begin position="364"/>
        <end position="386"/>
    </location>
</feature>
<feature type="region of interest" description="Disordered" evidence="6">
    <location>
        <begin position="1"/>
        <end position="26"/>
    </location>
</feature>
<dbReference type="SUPFAM" id="SSF103473">
    <property type="entry name" value="MFS general substrate transporter"/>
    <property type="match status" value="1"/>
</dbReference>
<organism evidence="9 10">
    <name type="scientific">Rhodovarius crocodyli</name>
    <dbReference type="NCBI Taxonomy" id="1979269"/>
    <lineage>
        <taxon>Bacteria</taxon>
        <taxon>Pseudomonadati</taxon>
        <taxon>Pseudomonadota</taxon>
        <taxon>Alphaproteobacteria</taxon>
        <taxon>Acetobacterales</taxon>
        <taxon>Roseomonadaceae</taxon>
        <taxon>Rhodovarius</taxon>
    </lineage>
</organism>
<dbReference type="PANTHER" id="PTHR43124">
    <property type="entry name" value="PURINE EFFLUX PUMP PBUE"/>
    <property type="match status" value="1"/>
</dbReference>
<dbReference type="InterPro" id="IPR036259">
    <property type="entry name" value="MFS_trans_sf"/>
</dbReference>
<dbReference type="InterPro" id="IPR020846">
    <property type="entry name" value="MFS_dom"/>
</dbReference>
<feature type="transmembrane region" description="Helical" evidence="7">
    <location>
        <begin position="159"/>
        <end position="180"/>
    </location>
</feature>
<keyword evidence="10" id="KW-1185">Reference proteome</keyword>
<comment type="subcellular location">
    <subcellularLocation>
        <location evidence="1">Cell membrane</location>
        <topology evidence="1">Multi-pass membrane protein</topology>
    </subcellularLocation>
</comment>
<reference evidence="9 10" key="1">
    <citation type="submission" date="2019-01" db="EMBL/GenBank/DDBJ databases">
        <authorList>
            <person name="Chen W.-M."/>
        </authorList>
    </citation>
    <scope>NUCLEOTIDE SEQUENCE [LARGE SCALE GENOMIC DNA]</scope>
    <source>
        <strain evidence="9 10">CCP-6</strain>
    </source>
</reference>
<proteinExistence type="predicted"/>
<dbReference type="GO" id="GO:0005886">
    <property type="term" value="C:plasma membrane"/>
    <property type="evidence" value="ECO:0007669"/>
    <property type="project" value="UniProtKB-SubCell"/>
</dbReference>
<dbReference type="PROSITE" id="PS50850">
    <property type="entry name" value="MFS"/>
    <property type="match status" value="1"/>
</dbReference>
<keyword evidence="3 7" id="KW-0812">Transmembrane</keyword>
<keyword evidence="4 7" id="KW-1133">Transmembrane helix</keyword>
<accession>A0A437MNQ8</accession>
<comment type="caution">
    <text evidence="9">The sequence shown here is derived from an EMBL/GenBank/DDBJ whole genome shotgun (WGS) entry which is preliminary data.</text>
</comment>
<dbReference type="OrthoDB" id="7841035at2"/>
<evidence type="ECO:0000256" key="3">
    <source>
        <dbReference type="ARBA" id="ARBA00022692"/>
    </source>
</evidence>
<evidence type="ECO:0000256" key="4">
    <source>
        <dbReference type="ARBA" id="ARBA00022989"/>
    </source>
</evidence>
<dbReference type="AlphaFoldDB" id="A0A437MNQ8"/>
<evidence type="ECO:0000259" key="8">
    <source>
        <dbReference type="PROSITE" id="PS50850"/>
    </source>
</evidence>
<gene>
    <name evidence="9" type="ORF">EOD42_04005</name>
</gene>
<evidence type="ECO:0000313" key="9">
    <source>
        <dbReference type="EMBL" id="RVT99269.1"/>
    </source>
</evidence>
<feature type="transmembrane region" description="Helical" evidence="7">
    <location>
        <begin position="125"/>
        <end position="147"/>
    </location>
</feature>
<evidence type="ECO:0000256" key="6">
    <source>
        <dbReference type="SAM" id="MobiDB-lite"/>
    </source>
</evidence>
<feature type="transmembrane region" description="Helical" evidence="7">
    <location>
        <begin position="301"/>
        <end position="320"/>
    </location>
</feature>
<evidence type="ECO:0000256" key="2">
    <source>
        <dbReference type="ARBA" id="ARBA00022475"/>
    </source>
</evidence>
<keyword evidence="5 7" id="KW-0472">Membrane</keyword>
<dbReference type="Proteomes" id="UP000282957">
    <property type="component" value="Unassembled WGS sequence"/>
</dbReference>
<dbReference type="InterPro" id="IPR011701">
    <property type="entry name" value="MFS"/>
</dbReference>
<evidence type="ECO:0000313" key="10">
    <source>
        <dbReference type="Proteomes" id="UP000282957"/>
    </source>
</evidence>
<feature type="transmembrane region" description="Helical" evidence="7">
    <location>
        <begin position="326"/>
        <end position="352"/>
    </location>
</feature>
<feature type="transmembrane region" description="Helical" evidence="7">
    <location>
        <begin position="70"/>
        <end position="93"/>
    </location>
</feature>
<feature type="domain" description="Major facilitator superfamily (MFS) profile" evidence="8">
    <location>
        <begin position="34"/>
        <end position="411"/>
    </location>
</feature>
<dbReference type="GO" id="GO:0022857">
    <property type="term" value="F:transmembrane transporter activity"/>
    <property type="evidence" value="ECO:0007669"/>
    <property type="project" value="InterPro"/>
</dbReference>